<gene>
    <name evidence="8" type="primary">LOC112690636</name>
</gene>
<sequence length="214" mass="24572">MDNVSVSSGSSCTSGGAADGDELSAVLNRRQKINEALEDGKPVPPHFNRRQNTKNVYLEFKEFSRKQINEYEATFKKFDTGKDGYLDLGELKRMMEKLGVPQTHLALKAMIKEVDEDGDDKISFREFLLIYRKSYDGSLPEDCGLNELARLTEINVDEVGVIGAKEFFEAKIEYQGIANRFEYELRQEMEEKKRLEDEMSKRKIAFKEKSAIFQ</sequence>
<feature type="domain" description="EF-hand" evidence="6">
    <location>
        <begin position="102"/>
        <end position="137"/>
    </location>
</feature>
<dbReference type="InterPro" id="IPR002048">
    <property type="entry name" value="EF_hand_dom"/>
</dbReference>
<keyword evidence="3" id="KW-0106">Calcium</keyword>
<organism evidence="7 8">
    <name type="scientific">Sipha flava</name>
    <name type="common">yellow sugarcane aphid</name>
    <dbReference type="NCBI Taxonomy" id="143950"/>
    <lineage>
        <taxon>Eukaryota</taxon>
        <taxon>Metazoa</taxon>
        <taxon>Ecdysozoa</taxon>
        <taxon>Arthropoda</taxon>
        <taxon>Hexapoda</taxon>
        <taxon>Insecta</taxon>
        <taxon>Pterygota</taxon>
        <taxon>Neoptera</taxon>
        <taxon>Paraneoptera</taxon>
        <taxon>Hemiptera</taxon>
        <taxon>Sternorrhyncha</taxon>
        <taxon>Aphidomorpha</taxon>
        <taxon>Aphidoidea</taxon>
        <taxon>Aphididae</taxon>
        <taxon>Sipha</taxon>
    </lineage>
</organism>
<evidence type="ECO:0000256" key="1">
    <source>
        <dbReference type="ARBA" id="ARBA00022723"/>
    </source>
</evidence>
<evidence type="ECO:0000256" key="2">
    <source>
        <dbReference type="ARBA" id="ARBA00022737"/>
    </source>
</evidence>
<protein>
    <submittedName>
        <fullName evidence="8">EF-hand domain-containing protein D2 homolog</fullName>
    </submittedName>
</protein>
<dbReference type="PANTHER" id="PTHR13025">
    <property type="entry name" value="EF-HAND DOMAIN-CONTAINING PROTEIN D"/>
    <property type="match status" value="1"/>
</dbReference>
<dbReference type="CTD" id="35158"/>
<evidence type="ECO:0000256" key="5">
    <source>
        <dbReference type="SAM" id="MobiDB-lite"/>
    </source>
</evidence>
<dbReference type="Pfam" id="PF21008">
    <property type="entry name" value="AIF-1"/>
    <property type="match status" value="1"/>
</dbReference>
<evidence type="ECO:0000256" key="4">
    <source>
        <dbReference type="SAM" id="Coils"/>
    </source>
</evidence>
<dbReference type="InterPro" id="IPR049025">
    <property type="entry name" value="AIF-1_EF_pair"/>
</dbReference>
<keyword evidence="2" id="KW-0677">Repeat</keyword>
<evidence type="ECO:0000259" key="6">
    <source>
        <dbReference type="PROSITE" id="PS50222"/>
    </source>
</evidence>
<feature type="domain" description="EF-hand" evidence="6">
    <location>
        <begin position="66"/>
        <end position="101"/>
    </location>
</feature>
<feature type="compositionally biased region" description="Low complexity" evidence="5">
    <location>
        <begin position="1"/>
        <end position="16"/>
    </location>
</feature>
<dbReference type="CDD" id="cd00051">
    <property type="entry name" value="EFh"/>
    <property type="match status" value="1"/>
</dbReference>
<name>A0A8B8GCZ0_9HEMI</name>
<dbReference type="AlphaFoldDB" id="A0A8B8GCZ0"/>
<dbReference type="RefSeq" id="XP_025420466.1">
    <property type="nucleotide sequence ID" value="XM_025564681.1"/>
</dbReference>
<dbReference type="GO" id="GO:0005509">
    <property type="term" value="F:calcium ion binding"/>
    <property type="evidence" value="ECO:0007669"/>
    <property type="project" value="InterPro"/>
</dbReference>
<dbReference type="InterPro" id="IPR018247">
    <property type="entry name" value="EF_Hand_1_Ca_BS"/>
</dbReference>
<dbReference type="InterPro" id="IPR011992">
    <property type="entry name" value="EF-hand-dom_pair"/>
</dbReference>
<evidence type="ECO:0000256" key="3">
    <source>
        <dbReference type="ARBA" id="ARBA00022837"/>
    </source>
</evidence>
<feature type="coiled-coil region" evidence="4">
    <location>
        <begin position="178"/>
        <end position="205"/>
    </location>
</feature>
<evidence type="ECO:0000313" key="7">
    <source>
        <dbReference type="Proteomes" id="UP000694846"/>
    </source>
</evidence>
<keyword evidence="7" id="KW-1185">Reference proteome</keyword>
<proteinExistence type="predicted"/>
<dbReference type="SUPFAM" id="SSF47473">
    <property type="entry name" value="EF-hand"/>
    <property type="match status" value="1"/>
</dbReference>
<accession>A0A8B8GCZ0</accession>
<dbReference type="SMART" id="SM00054">
    <property type="entry name" value="EFh"/>
    <property type="match status" value="2"/>
</dbReference>
<dbReference type="Gene3D" id="1.10.238.10">
    <property type="entry name" value="EF-hand"/>
    <property type="match status" value="1"/>
</dbReference>
<dbReference type="Proteomes" id="UP000694846">
    <property type="component" value="Unplaced"/>
</dbReference>
<dbReference type="InterPro" id="IPR040365">
    <property type="entry name" value="EFHD1/2"/>
</dbReference>
<dbReference type="PROSITE" id="PS50222">
    <property type="entry name" value="EF_HAND_2"/>
    <property type="match status" value="2"/>
</dbReference>
<dbReference type="GeneID" id="112690636"/>
<keyword evidence="1" id="KW-0479">Metal-binding</keyword>
<reference evidence="8" key="1">
    <citation type="submission" date="2025-08" db="UniProtKB">
        <authorList>
            <consortium name="RefSeq"/>
        </authorList>
    </citation>
    <scope>IDENTIFICATION</scope>
    <source>
        <tissue evidence="8">Whole body</tissue>
    </source>
</reference>
<dbReference type="PROSITE" id="PS00018">
    <property type="entry name" value="EF_HAND_1"/>
    <property type="match status" value="1"/>
</dbReference>
<dbReference type="OrthoDB" id="6572480at2759"/>
<evidence type="ECO:0000313" key="8">
    <source>
        <dbReference type="RefSeq" id="XP_025420466.1"/>
    </source>
</evidence>
<feature type="region of interest" description="Disordered" evidence="5">
    <location>
        <begin position="1"/>
        <end position="20"/>
    </location>
</feature>
<keyword evidence="4" id="KW-0175">Coiled coil</keyword>
<dbReference type="FunFam" id="1.10.238.10:FF:000112">
    <property type="entry name" value="EF-hand domain family, member D2"/>
    <property type="match status" value="1"/>
</dbReference>
<dbReference type="PANTHER" id="PTHR13025:SF6">
    <property type="entry name" value="EF-HAND DOMAIN-CONTAINING PROTEIN-RELATED"/>
    <property type="match status" value="1"/>
</dbReference>